<accession>A0A6P8HBH4</accession>
<gene>
    <name evidence="8 9" type="primary">LOC116289670</name>
</gene>
<dbReference type="RefSeq" id="XP_031552478.1">
    <property type="nucleotide sequence ID" value="XM_031696618.1"/>
</dbReference>
<dbReference type="PROSITE" id="PS50195">
    <property type="entry name" value="PX"/>
    <property type="match status" value="1"/>
</dbReference>
<dbReference type="Pfam" id="PF07653">
    <property type="entry name" value="SH3_2"/>
    <property type="match status" value="1"/>
</dbReference>
<dbReference type="SMART" id="SM00326">
    <property type="entry name" value="SH3"/>
    <property type="match status" value="3"/>
</dbReference>
<feature type="domain" description="SH3" evidence="5">
    <location>
        <begin position="163"/>
        <end position="222"/>
    </location>
</feature>
<evidence type="ECO:0000256" key="4">
    <source>
        <dbReference type="SAM" id="MobiDB-lite"/>
    </source>
</evidence>
<evidence type="ECO:0000259" key="5">
    <source>
        <dbReference type="PROSITE" id="PS50002"/>
    </source>
</evidence>
<dbReference type="InterPro" id="IPR001683">
    <property type="entry name" value="PX_dom"/>
</dbReference>
<dbReference type="GO" id="GO:0035091">
    <property type="term" value="F:phosphatidylinositol binding"/>
    <property type="evidence" value="ECO:0007669"/>
    <property type="project" value="InterPro"/>
</dbReference>
<dbReference type="OrthoDB" id="10255964at2759"/>
<dbReference type="SMART" id="SM00312">
    <property type="entry name" value="PX"/>
    <property type="match status" value="1"/>
</dbReference>
<name>A0A6P8HBH4_ACTTE</name>
<feature type="compositionally biased region" description="Polar residues" evidence="4">
    <location>
        <begin position="468"/>
        <end position="477"/>
    </location>
</feature>
<evidence type="ECO:0000259" key="6">
    <source>
        <dbReference type="PROSITE" id="PS50195"/>
    </source>
</evidence>
<dbReference type="InterPro" id="IPR036871">
    <property type="entry name" value="PX_dom_sf"/>
</dbReference>
<evidence type="ECO:0000313" key="8">
    <source>
        <dbReference type="RefSeq" id="XP_031552478.1"/>
    </source>
</evidence>
<feature type="domain" description="PX" evidence="6">
    <location>
        <begin position="4"/>
        <end position="132"/>
    </location>
</feature>
<dbReference type="PANTHER" id="PTHR15706:SF2">
    <property type="entry name" value="SH3 AND PX DOMAIN-CONTAINING PROTEIN 2A"/>
    <property type="match status" value="1"/>
</dbReference>
<dbReference type="SUPFAM" id="SSF50044">
    <property type="entry name" value="SH3-domain"/>
    <property type="match status" value="3"/>
</dbReference>
<dbReference type="Pfam" id="PF00018">
    <property type="entry name" value="SH3_1"/>
    <property type="match status" value="2"/>
</dbReference>
<keyword evidence="7" id="KW-1185">Reference proteome</keyword>
<evidence type="ECO:0000256" key="1">
    <source>
        <dbReference type="ARBA" id="ARBA00022443"/>
    </source>
</evidence>
<evidence type="ECO:0000313" key="7">
    <source>
        <dbReference type="Proteomes" id="UP000515163"/>
    </source>
</evidence>
<dbReference type="AlphaFoldDB" id="A0A6P8HBH4"/>
<feature type="region of interest" description="Disordered" evidence="4">
    <location>
        <begin position="468"/>
        <end position="500"/>
    </location>
</feature>
<dbReference type="Gene3D" id="2.30.30.40">
    <property type="entry name" value="SH3 Domains"/>
    <property type="match status" value="3"/>
</dbReference>
<dbReference type="KEGG" id="aten:116289670"/>
<protein>
    <submittedName>
        <fullName evidence="8 9">SH3 and PX domain-containing protein 2A-like</fullName>
    </submittedName>
</protein>
<dbReference type="GeneID" id="116289670"/>
<dbReference type="Gene3D" id="3.30.1520.10">
    <property type="entry name" value="Phox-like domain"/>
    <property type="match status" value="1"/>
</dbReference>
<organism evidence="7 8">
    <name type="scientific">Actinia tenebrosa</name>
    <name type="common">Australian red waratah sea anemone</name>
    <dbReference type="NCBI Taxonomy" id="6105"/>
    <lineage>
        <taxon>Eukaryota</taxon>
        <taxon>Metazoa</taxon>
        <taxon>Cnidaria</taxon>
        <taxon>Anthozoa</taxon>
        <taxon>Hexacorallia</taxon>
        <taxon>Actiniaria</taxon>
        <taxon>Actiniidae</taxon>
        <taxon>Actinia</taxon>
    </lineage>
</organism>
<dbReference type="RefSeq" id="XP_031552479.1">
    <property type="nucleotide sequence ID" value="XM_031696619.1"/>
</dbReference>
<sequence length="756" mass="87843">MSLSAVSDITVERVVKQKSRKKHFVFSIQVEWKDGLIIRIYRSYDDALNLQDKLRKMDEFNSYLNNEAAEYRNGYSLQDKGLFGKVTIKTSKQARRRMVEVEEFLKSIVHLPSHISMADVVVTFFRPVPDDLMFVDPERYEESLKEAKGTRQKNDPLHISEPILLDQYVAISDYTRMNKNDLNLKAGDIVEVIYKADHGWWFVDLDGELGWVPASYLESRDGDMDEQIMETFEDGQEEMYIAMGKYDAEYDDEIQLEIGKLVQVKQKKMDGWWLVKCNDRIGWVPCMHLHELSTSSTKSNAREMGREKALMTMNNIFAITDRRRTWNPSLPPKRLSTFKSTVRRRRFEKEETIQEEDEDEEKPSYMNIEFHKKIVKTTTKIPSNDNDEEAGPSYINLDFHKKDNTKANKKKKNVVLKDEEKEKGPSYINMEFHRKKDQAMAPRQRVRRRRDEDEDLVEIDFDKMKKFNSQSKETSSKAGLVENEIPKDNGSGNEEGNSMKDEMKKVEMKKVEMKVENSLADSDSNEYEFPPSFSEKPLNTEGLGQVPENVTLQAKSQKKLKFDLKIHIPEPTDETDMTSGSNIYLAVGDYTKESDREVNLQTGTSVEVLEQSEGGWWLVRTKSLTIGWAPSNFLEKISKEELERRKELGLESPTRSPLRPPKSPRVHRMAKHVSTEQKFWNFMRKSDQNNATCSIVDEKEVCRVDDSRAQQLTVMDVNGNRLGEYHVHEPSKHMKKSYICDSNTGVCKLEQNEDRL</sequence>
<dbReference type="InterPro" id="IPR036028">
    <property type="entry name" value="SH3-like_dom_sf"/>
</dbReference>
<keyword evidence="1 3" id="KW-0728">SH3 domain</keyword>
<feature type="domain" description="SH3" evidence="5">
    <location>
        <begin position="579"/>
        <end position="639"/>
    </location>
</feature>
<evidence type="ECO:0000256" key="3">
    <source>
        <dbReference type="PROSITE-ProRule" id="PRU00192"/>
    </source>
</evidence>
<reference evidence="8 9" key="1">
    <citation type="submission" date="2025-04" db="UniProtKB">
        <authorList>
            <consortium name="RefSeq"/>
        </authorList>
    </citation>
    <scope>IDENTIFICATION</scope>
    <source>
        <tissue evidence="8 9">Tentacle</tissue>
    </source>
</reference>
<evidence type="ECO:0000313" key="9">
    <source>
        <dbReference type="RefSeq" id="XP_031552479.1"/>
    </source>
</evidence>
<dbReference type="InterPro" id="IPR051228">
    <property type="entry name" value="NADPH_Oxidase/PX-Domain"/>
</dbReference>
<dbReference type="SUPFAM" id="SSF64268">
    <property type="entry name" value="PX domain"/>
    <property type="match status" value="1"/>
</dbReference>
<evidence type="ECO:0000256" key="2">
    <source>
        <dbReference type="ARBA" id="ARBA00022737"/>
    </source>
</evidence>
<dbReference type="Proteomes" id="UP000515163">
    <property type="component" value="Unplaced"/>
</dbReference>
<dbReference type="GO" id="GO:0005737">
    <property type="term" value="C:cytoplasm"/>
    <property type="evidence" value="ECO:0007669"/>
    <property type="project" value="TreeGrafter"/>
</dbReference>
<feature type="region of interest" description="Disordered" evidence="4">
    <location>
        <begin position="645"/>
        <end position="669"/>
    </location>
</feature>
<keyword evidence="2" id="KW-0677">Repeat</keyword>
<dbReference type="PANTHER" id="PTHR15706">
    <property type="entry name" value="SH3 MULTIPLE DOMAIN"/>
    <property type="match status" value="1"/>
</dbReference>
<proteinExistence type="predicted"/>
<feature type="domain" description="SH3" evidence="5">
    <location>
        <begin position="235"/>
        <end position="294"/>
    </location>
</feature>
<dbReference type="CDD" id="cd11856">
    <property type="entry name" value="SH3_p47phox_like"/>
    <property type="match status" value="2"/>
</dbReference>
<dbReference type="PROSITE" id="PS50002">
    <property type="entry name" value="SH3"/>
    <property type="match status" value="3"/>
</dbReference>
<dbReference type="InterPro" id="IPR001452">
    <property type="entry name" value="SH3_domain"/>
</dbReference>